<evidence type="ECO:0000313" key="4">
    <source>
        <dbReference type="EMBL" id="OAD66473.1"/>
    </source>
</evidence>
<dbReference type="RefSeq" id="XP_018284513.1">
    <property type="nucleotide sequence ID" value="XM_018442363.1"/>
</dbReference>
<feature type="transmembrane region" description="Helical" evidence="2">
    <location>
        <begin position="313"/>
        <end position="332"/>
    </location>
</feature>
<evidence type="ECO:0000313" key="5">
    <source>
        <dbReference type="Proteomes" id="UP000077315"/>
    </source>
</evidence>
<dbReference type="InParanoid" id="A0A162TED3"/>
<keyword evidence="2" id="KW-1133">Transmembrane helix</keyword>
<sequence>MHLQGLRYSVCALLLAFIPKCYAPPIQQDSIESTNTMAIISILRTVMLGYMTHVVTVRSISGVTELPTLYRRILAFIYPSSGIGLALSSIYKAIYGERVLGVAQYSYILRKYEKENNSKSTKGDNNVQTSTTPTLLQSPDISESRSTTENIKDKIDKGYNVDSETLLSNVIQLRDRLMKDLKASGINVEKDNNGPYLVAFLHAIGPERAKKTKHCILNGSLTYGSNSNDISKSTRSCRKTEDITVVGPGASCRYQHSVEKVWLHFSSTDVIDQLEMAYHIDDTSYVETFVTIGQLLFTTIECMNIDGEKWVKVIIIIYTAMSILQTVSLVVLHKQISAFSVKYYPNPFEHKPTDYKVEIDSLDESYIESNNGEKLPRENKGTPLTVEERKEFDRLTNNNDLDDFEVGLYSMVLGTISSLLLGIWAGYNKHTLTEWLVLAWVLSPIFLTVLTIPVMGLGNQYDDIGDLWLELILGIFSVGAIGCLMAATIIGYLPK</sequence>
<keyword evidence="2" id="KW-0812">Transmembrane</keyword>
<feature type="region of interest" description="Disordered" evidence="1">
    <location>
        <begin position="117"/>
        <end position="148"/>
    </location>
</feature>
<feature type="transmembrane region" description="Helical" evidence="2">
    <location>
        <begin position="467"/>
        <end position="493"/>
    </location>
</feature>
<reference evidence="5" key="1">
    <citation type="submission" date="2015-06" db="EMBL/GenBank/DDBJ databases">
        <title>Expansion of signal transduction pathways in fungi by whole-genome duplication.</title>
        <authorList>
            <consortium name="DOE Joint Genome Institute"/>
            <person name="Corrochano L.M."/>
            <person name="Kuo A."/>
            <person name="Marcet-Houben M."/>
            <person name="Polaino S."/>
            <person name="Salamov A."/>
            <person name="Villalobos J.M."/>
            <person name="Alvarez M.I."/>
            <person name="Avalos J."/>
            <person name="Benito E.P."/>
            <person name="Benoit I."/>
            <person name="Burger G."/>
            <person name="Camino L.P."/>
            <person name="Canovas D."/>
            <person name="Cerda-Olmedo E."/>
            <person name="Cheng J.-F."/>
            <person name="Dominguez A."/>
            <person name="Elias M."/>
            <person name="Eslava A.P."/>
            <person name="Glaser F."/>
            <person name="Grimwood J."/>
            <person name="Gutierrez G."/>
            <person name="Heitman J."/>
            <person name="Henrissat B."/>
            <person name="Iturriaga E.A."/>
            <person name="Lang B.F."/>
            <person name="Lavin J.L."/>
            <person name="Lee S."/>
            <person name="Li W."/>
            <person name="Lindquist E."/>
            <person name="Lopez-Garcia S."/>
            <person name="Luque E.M."/>
            <person name="Marcos A.T."/>
            <person name="Martin J."/>
            <person name="McCluskey K."/>
            <person name="Medina H.R."/>
            <person name="Miralles-Duran A."/>
            <person name="Miyazaki A."/>
            <person name="Munoz-Torres E."/>
            <person name="Oguiza J.A."/>
            <person name="Ohm R."/>
            <person name="Olmedo M."/>
            <person name="Orejas M."/>
            <person name="Ortiz-Castellanos L."/>
            <person name="Pisabarro A.G."/>
            <person name="Rodriguez-Romero J."/>
            <person name="Ruiz-Herrera J."/>
            <person name="Ruiz-Vazquez R."/>
            <person name="Sanz C."/>
            <person name="Schackwitz W."/>
            <person name="Schmutz J."/>
            <person name="Shahriari M."/>
            <person name="Shelest E."/>
            <person name="Silva-Franco F."/>
            <person name="Soanes D."/>
            <person name="Syed K."/>
            <person name="Tagua V.G."/>
            <person name="Talbot N.J."/>
            <person name="Thon M."/>
            <person name="De vries R.P."/>
            <person name="Wiebenga A."/>
            <person name="Yadav J.S."/>
            <person name="Braun E.L."/>
            <person name="Baker S."/>
            <person name="Garre V."/>
            <person name="Horwitz B."/>
            <person name="Torres-Martinez S."/>
            <person name="Idnurm A."/>
            <person name="Herrera-Estrella A."/>
            <person name="Gabaldon T."/>
            <person name="Grigoriev I.V."/>
        </authorList>
    </citation>
    <scope>NUCLEOTIDE SEQUENCE [LARGE SCALE GENOMIC DNA]</scope>
    <source>
        <strain evidence="5">NRRL 1555(-)</strain>
    </source>
</reference>
<keyword evidence="5" id="KW-1185">Reference proteome</keyword>
<dbReference type="EMBL" id="KV441003">
    <property type="protein sequence ID" value="OAD66473.1"/>
    <property type="molecule type" value="Genomic_DNA"/>
</dbReference>
<feature type="transmembrane region" description="Helical" evidence="2">
    <location>
        <begin position="437"/>
        <end position="455"/>
    </location>
</feature>
<dbReference type="VEuPathDB" id="FungiDB:PHYBLDRAFT_70932"/>
<dbReference type="GeneID" id="29003269"/>
<protein>
    <submittedName>
        <fullName evidence="4">Uncharacterized protein</fullName>
    </submittedName>
</protein>
<evidence type="ECO:0000256" key="2">
    <source>
        <dbReference type="SAM" id="Phobius"/>
    </source>
</evidence>
<dbReference type="Proteomes" id="UP000077315">
    <property type="component" value="Unassembled WGS sequence"/>
</dbReference>
<keyword evidence="3" id="KW-0732">Signal</keyword>
<keyword evidence="2" id="KW-0472">Membrane</keyword>
<feature type="transmembrane region" description="Helical" evidence="2">
    <location>
        <begin position="406"/>
        <end position="425"/>
    </location>
</feature>
<feature type="signal peptide" evidence="3">
    <location>
        <begin position="1"/>
        <end position="23"/>
    </location>
</feature>
<organism evidence="4 5">
    <name type="scientific">Phycomyces blakesleeanus (strain ATCC 8743b / DSM 1359 / FGSC 10004 / NBRC 33097 / NRRL 1555)</name>
    <dbReference type="NCBI Taxonomy" id="763407"/>
    <lineage>
        <taxon>Eukaryota</taxon>
        <taxon>Fungi</taxon>
        <taxon>Fungi incertae sedis</taxon>
        <taxon>Mucoromycota</taxon>
        <taxon>Mucoromycotina</taxon>
        <taxon>Mucoromycetes</taxon>
        <taxon>Mucorales</taxon>
        <taxon>Phycomycetaceae</taxon>
        <taxon>Phycomyces</taxon>
    </lineage>
</organism>
<feature type="compositionally biased region" description="Polar residues" evidence="1">
    <location>
        <begin position="118"/>
        <end position="148"/>
    </location>
</feature>
<feature type="chain" id="PRO_5007839996" evidence="3">
    <location>
        <begin position="24"/>
        <end position="495"/>
    </location>
</feature>
<proteinExistence type="predicted"/>
<accession>A0A162TED3</accession>
<gene>
    <name evidence="4" type="ORF">PHYBLDRAFT_70932</name>
</gene>
<name>A0A162TED3_PHYB8</name>
<evidence type="ECO:0000256" key="3">
    <source>
        <dbReference type="SAM" id="SignalP"/>
    </source>
</evidence>
<dbReference type="AlphaFoldDB" id="A0A162TED3"/>
<evidence type="ECO:0000256" key="1">
    <source>
        <dbReference type="SAM" id="MobiDB-lite"/>
    </source>
</evidence>